<sequence length="260" mass="27569">MQRVSKAWRWPVGGLVVAGVGALFVPIGGLIWLHLLISLGAVVVLVRMANREVPFPVALAQLRLSGDDPAVLRARALSAAMSLQSGRPDIALYRLNSVLPDLTRVLGAAHPDTLSTRLLSFQIRGETGNLPDRLTAIRELIGEITPVLGPGHPDTLAARQCLAEWLGQDGRTEEAEAAYEDVIADGTEHLGADHNLVLIARSSLTILRYDRTGPDNGAAVDDIAAIVAAMERTLGAAHPTAAGTRRLLTQWQNAQAGSGA</sequence>
<protein>
    <submittedName>
        <fullName evidence="2">Tetratricopeptide repeat protein</fullName>
    </submittedName>
</protein>
<dbReference type="Gene3D" id="1.25.40.10">
    <property type="entry name" value="Tetratricopeptide repeat domain"/>
    <property type="match status" value="1"/>
</dbReference>
<feature type="transmembrane region" description="Helical" evidence="1">
    <location>
        <begin position="7"/>
        <end position="25"/>
    </location>
</feature>
<dbReference type="Proteomes" id="UP001551189">
    <property type="component" value="Unassembled WGS sequence"/>
</dbReference>
<dbReference type="InterPro" id="IPR053137">
    <property type="entry name" value="NLR-like"/>
</dbReference>
<reference evidence="2 3" key="1">
    <citation type="submission" date="2024-06" db="EMBL/GenBank/DDBJ databases">
        <title>The Natural Products Discovery Center: Release of the First 8490 Sequenced Strains for Exploring Actinobacteria Biosynthetic Diversity.</title>
        <authorList>
            <person name="Kalkreuter E."/>
            <person name="Kautsar S.A."/>
            <person name="Yang D."/>
            <person name="Bader C.D."/>
            <person name="Teijaro C.N."/>
            <person name="Fluegel L."/>
            <person name="Davis C.M."/>
            <person name="Simpson J.R."/>
            <person name="Lauterbach L."/>
            <person name="Steele A.D."/>
            <person name="Gui C."/>
            <person name="Meng S."/>
            <person name="Li G."/>
            <person name="Viehrig K."/>
            <person name="Ye F."/>
            <person name="Su P."/>
            <person name="Kiefer A.F."/>
            <person name="Nichols A."/>
            <person name="Cepeda A.J."/>
            <person name="Yan W."/>
            <person name="Fan B."/>
            <person name="Jiang Y."/>
            <person name="Adhikari A."/>
            <person name="Zheng C.-J."/>
            <person name="Schuster L."/>
            <person name="Cowan T.M."/>
            <person name="Smanski M.J."/>
            <person name="Chevrette M.G."/>
            <person name="De Carvalho L.P.S."/>
            <person name="Shen B."/>
        </authorList>
    </citation>
    <scope>NUCLEOTIDE SEQUENCE [LARGE SCALE GENOMIC DNA]</scope>
    <source>
        <strain evidence="2 3">NPDC046851</strain>
    </source>
</reference>
<dbReference type="PANTHER" id="PTHR46082:SF6">
    <property type="entry name" value="AAA+ ATPASE DOMAIN-CONTAINING PROTEIN-RELATED"/>
    <property type="match status" value="1"/>
</dbReference>
<dbReference type="EMBL" id="JBEYXT010000127">
    <property type="protein sequence ID" value="MEU6804186.1"/>
    <property type="molecule type" value="Genomic_DNA"/>
</dbReference>
<evidence type="ECO:0000256" key="1">
    <source>
        <dbReference type="SAM" id="Phobius"/>
    </source>
</evidence>
<keyword evidence="3" id="KW-1185">Reference proteome</keyword>
<accession>A0ABV3B4Y9</accession>
<keyword evidence="1" id="KW-1133">Transmembrane helix</keyword>
<dbReference type="PANTHER" id="PTHR46082">
    <property type="entry name" value="ATP/GTP-BINDING PROTEIN-RELATED"/>
    <property type="match status" value="1"/>
</dbReference>
<organism evidence="2 3">
    <name type="scientific">Streptomyces neyagawaensis</name>
    <dbReference type="NCBI Taxonomy" id="42238"/>
    <lineage>
        <taxon>Bacteria</taxon>
        <taxon>Bacillati</taxon>
        <taxon>Actinomycetota</taxon>
        <taxon>Actinomycetes</taxon>
        <taxon>Kitasatosporales</taxon>
        <taxon>Streptomycetaceae</taxon>
        <taxon>Streptomyces</taxon>
    </lineage>
</organism>
<name>A0ABV3B4Y9_9ACTN</name>
<keyword evidence="1" id="KW-0812">Transmembrane</keyword>
<evidence type="ECO:0000313" key="2">
    <source>
        <dbReference type="EMBL" id="MEU6804186.1"/>
    </source>
</evidence>
<gene>
    <name evidence="2" type="ORF">ABZ931_24725</name>
</gene>
<comment type="caution">
    <text evidence="2">The sequence shown here is derived from an EMBL/GenBank/DDBJ whole genome shotgun (WGS) entry which is preliminary data.</text>
</comment>
<dbReference type="Pfam" id="PF13374">
    <property type="entry name" value="TPR_10"/>
    <property type="match status" value="1"/>
</dbReference>
<evidence type="ECO:0000313" key="3">
    <source>
        <dbReference type="Proteomes" id="UP001551189"/>
    </source>
</evidence>
<proteinExistence type="predicted"/>
<dbReference type="InterPro" id="IPR011990">
    <property type="entry name" value="TPR-like_helical_dom_sf"/>
</dbReference>
<dbReference type="RefSeq" id="WP_359698193.1">
    <property type="nucleotide sequence ID" value="NZ_JBEYXT010000127.1"/>
</dbReference>
<dbReference type="SUPFAM" id="SSF48452">
    <property type="entry name" value="TPR-like"/>
    <property type="match status" value="1"/>
</dbReference>
<keyword evidence="1" id="KW-0472">Membrane</keyword>